<sequence>MADNRQPSKEDEAGNQLPPTPKPEGHGSTAAAPNPGEGTHTVQAKPSDADGATDVQRLKERTGAQPKVLKTAATRLVRESVKKGASSHNSWLPLGRDIIQWIREHTLAVAATAIFLVANIARWVFLAFRHIANSPNSLSVTLAQMLSGPSLTGRPGKQGLPPIMHIDLMKQFLHLLRSLVFVHGVIALVIYAVVLMVALSVAQTRLGTLKTIVVTLLSTLSGIILGLLICCAINMGLNDWHWMRGVPLALSPLTLVIGPLMAASAYEDVLWRRRIVLLGYSVVCAVLLFGGNPGSYCTLAAAVVGHLTGLIIHGKARDHVQWWQGTDYEIRRLFAAIQLVLAVGPILAMTSRSHAGILTNLALFTTPAFGDNSAISNCLDGHSTSSCTLLTGLHHFALAGVWVRAILPIAALAIVAWGLYRGRRLAAWVSIALNGATVVFAIIYYLLSPLLVALPIDTYGDQFGFSPAFVSTVIPPLLLVLLLLKNLPHFSIHTSSKRVVTGITAILGAAMVSSCGYLIFGLSLPQLFRPRATAPALLLNLLHLVMPTGFAGGRAAIKSVSPISSVVTQGFVVLFWIVVLMVFIFWFKDVVSVDERDRQRANLLVQAGGSSMSFMTTWEDNHYWFSPTGRSAIAYRIMHGVALTVTGPFGDPSEYMGDLREFIRFCNDHSWSPAFYAVHEDQRKELEKLGCSSIQVGTEMVVDPNSWQTRGKKWQDIRTAINKAKRDGFTDVLTSYDKAGWQVQQQIVDISEEWAQLKALPEMKFTLGGVEELRDPRVMLLYCQDEQGKVLGVTSWLPTYRDGRVVGWTLDFMRHRTDSPNGIMEFLIARMAERLRDMGQENPAQAVEFMSLSAAPLAGIGESEEERDSVGAQIIEHGLSIVADLLEPAYGFKSLFFFKKKFQPAPAPIYMSYPDSAKMAQIGLAVVGAYLPELKASQIAEMLKTLKPAKDGKVGNAAAAEQPSKNEKPAPGKKAGKPAQGEHDAKVGEDKQAPRHDKAEKDQKSPIDKNLGSRNNPADTADTNHS</sequence>
<feature type="transmembrane region" description="Helical" evidence="7">
    <location>
        <begin position="106"/>
        <end position="128"/>
    </location>
</feature>
<evidence type="ECO:0000256" key="1">
    <source>
        <dbReference type="ARBA" id="ARBA00004651"/>
    </source>
</evidence>
<keyword evidence="2" id="KW-1003">Cell membrane</keyword>
<feature type="transmembrane region" description="Helical" evidence="7">
    <location>
        <begin position="242"/>
        <end position="263"/>
    </location>
</feature>
<dbReference type="EMBL" id="PDCG01000001">
    <property type="protein sequence ID" value="RBP98675.1"/>
    <property type="molecule type" value="Genomic_DNA"/>
</dbReference>
<feature type="transmembrane region" description="Helical" evidence="7">
    <location>
        <begin position="401"/>
        <end position="420"/>
    </location>
</feature>
<feature type="transmembrane region" description="Helical" evidence="7">
    <location>
        <begin position="499"/>
        <end position="520"/>
    </location>
</feature>
<evidence type="ECO:0000256" key="2">
    <source>
        <dbReference type="ARBA" id="ARBA00022475"/>
    </source>
</evidence>
<evidence type="ECO:0000313" key="10">
    <source>
        <dbReference type="Proteomes" id="UP000252530"/>
    </source>
</evidence>
<feature type="domain" description="Phosphatidylglycerol lysyltransferase C-terminal" evidence="8">
    <location>
        <begin position="604"/>
        <end position="913"/>
    </location>
</feature>
<reference evidence="9 10" key="1">
    <citation type="submission" date="2017-10" db="EMBL/GenBank/DDBJ databases">
        <title>Bifidobacterium xylocopum sp. nov. and Bifidobacterium aemilianum sp. nov., from the carpenter bee (Xylocopa violacea) digestive tract.</title>
        <authorList>
            <person name="Alberoni D."/>
            <person name="Baffoni L."/>
            <person name="Di Gioia D."/>
            <person name="Gaggia F."/>
            <person name="Biavati B."/>
        </authorList>
    </citation>
    <scope>NUCLEOTIDE SEQUENCE [LARGE SCALE GENOMIC DNA]</scope>
    <source>
        <strain evidence="9 10">XV10</strain>
    </source>
</reference>
<dbReference type="GO" id="GO:0005886">
    <property type="term" value="C:plasma membrane"/>
    <property type="evidence" value="ECO:0007669"/>
    <property type="project" value="UniProtKB-SubCell"/>
</dbReference>
<comment type="caution">
    <text evidence="9">The sequence shown here is derived from an EMBL/GenBank/DDBJ whole genome shotgun (WGS) entry which is preliminary data.</text>
</comment>
<dbReference type="Pfam" id="PF09924">
    <property type="entry name" value="LPG_synthase_C"/>
    <property type="match status" value="1"/>
</dbReference>
<gene>
    <name evidence="9" type="ORF">CRD60_01250</name>
</gene>
<feature type="transmembrane region" description="Helical" evidence="7">
    <location>
        <begin position="333"/>
        <end position="351"/>
    </location>
</feature>
<keyword evidence="3 7" id="KW-0812">Transmembrane</keyword>
<feature type="transmembrane region" description="Helical" evidence="7">
    <location>
        <begin position="427"/>
        <end position="447"/>
    </location>
</feature>
<comment type="subcellular location">
    <subcellularLocation>
        <location evidence="1">Cell membrane</location>
        <topology evidence="1">Multi-pass membrane protein</topology>
    </subcellularLocation>
</comment>
<keyword evidence="5 7" id="KW-0472">Membrane</keyword>
<feature type="region of interest" description="Disordered" evidence="6">
    <location>
        <begin position="1"/>
        <end position="50"/>
    </location>
</feature>
<name>A0A366KAA6_9BIFI</name>
<dbReference type="GO" id="GO:0016755">
    <property type="term" value="F:aminoacyltransferase activity"/>
    <property type="evidence" value="ECO:0007669"/>
    <property type="project" value="TreeGrafter"/>
</dbReference>
<dbReference type="PANTHER" id="PTHR34697:SF2">
    <property type="entry name" value="PHOSPHATIDYLGLYCEROL LYSYLTRANSFERASE"/>
    <property type="match status" value="1"/>
</dbReference>
<feature type="compositionally biased region" description="Basic and acidic residues" evidence="6">
    <location>
        <begin position="1"/>
        <end position="12"/>
    </location>
</feature>
<feature type="compositionally biased region" description="Polar residues" evidence="6">
    <location>
        <begin position="1012"/>
        <end position="1026"/>
    </location>
</feature>
<dbReference type="GO" id="GO:0055091">
    <property type="term" value="P:phospholipid homeostasis"/>
    <property type="evidence" value="ECO:0007669"/>
    <property type="project" value="TreeGrafter"/>
</dbReference>
<dbReference type="InterPro" id="IPR051211">
    <property type="entry name" value="PG_lysyltransferase"/>
</dbReference>
<dbReference type="Proteomes" id="UP000252530">
    <property type="component" value="Unassembled WGS sequence"/>
</dbReference>
<dbReference type="AlphaFoldDB" id="A0A366KAA6"/>
<protein>
    <recommendedName>
        <fullName evidence="8">Phosphatidylglycerol lysyltransferase C-terminal domain-containing protein</fullName>
    </recommendedName>
</protein>
<evidence type="ECO:0000256" key="5">
    <source>
        <dbReference type="ARBA" id="ARBA00023136"/>
    </source>
</evidence>
<feature type="region of interest" description="Disordered" evidence="6">
    <location>
        <begin position="954"/>
        <end position="1026"/>
    </location>
</feature>
<proteinExistence type="predicted"/>
<keyword evidence="4 7" id="KW-1133">Transmembrane helix</keyword>
<evidence type="ECO:0000313" key="9">
    <source>
        <dbReference type="EMBL" id="RBP98675.1"/>
    </source>
</evidence>
<dbReference type="InterPro" id="IPR024320">
    <property type="entry name" value="LPG_synthase_C"/>
</dbReference>
<feature type="compositionally biased region" description="Basic and acidic residues" evidence="6">
    <location>
        <begin position="980"/>
        <end position="1007"/>
    </location>
</feature>
<evidence type="ECO:0000256" key="7">
    <source>
        <dbReference type="SAM" id="Phobius"/>
    </source>
</evidence>
<evidence type="ECO:0000256" key="6">
    <source>
        <dbReference type="SAM" id="MobiDB-lite"/>
    </source>
</evidence>
<feature type="transmembrane region" description="Helical" evidence="7">
    <location>
        <begin position="296"/>
        <end position="312"/>
    </location>
</feature>
<organism evidence="9 10">
    <name type="scientific">Bifidobacterium aemilianum</name>
    <dbReference type="NCBI Taxonomy" id="2493120"/>
    <lineage>
        <taxon>Bacteria</taxon>
        <taxon>Bacillati</taxon>
        <taxon>Actinomycetota</taxon>
        <taxon>Actinomycetes</taxon>
        <taxon>Bifidobacteriales</taxon>
        <taxon>Bifidobacteriaceae</taxon>
        <taxon>Bifidobacterium</taxon>
    </lineage>
</organism>
<feature type="transmembrane region" description="Helical" evidence="7">
    <location>
        <begin position="213"/>
        <end position="236"/>
    </location>
</feature>
<feature type="transmembrane region" description="Helical" evidence="7">
    <location>
        <begin position="563"/>
        <end position="587"/>
    </location>
</feature>
<feature type="transmembrane region" description="Helical" evidence="7">
    <location>
        <begin position="467"/>
        <end position="487"/>
    </location>
</feature>
<dbReference type="OrthoDB" id="594838at2"/>
<evidence type="ECO:0000256" key="4">
    <source>
        <dbReference type="ARBA" id="ARBA00022989"/>
    </source>
</evidence>
<evidence type="ECO:0000259" key="8">
    <source>
        <dbReference type="Pfam" id="PF09924"/>
    </source>
</evidence>
<feature type="transmembrane region" description="Helical" evidence="7">
    <location>
        <begin position="179"/>
        <end position="201"/>
    </location>
</feature>
<evidence type="ECO:0000256" key="3">
    <source>
        <dbReference type="ARBA" id="ARBA00022692"/>
    </source>
</evidence>
<accession>A0A366KAA6</accession>
<dbReference type="PANTHER" id="PTHR34697">
    <property type="entry name" value="PHOSPHATIDYLGLYCEROL LYSYLTRANSFERASE"/>
    <property type="match status" value="1"/>
</dbReference>
<feature type="transmembrane region" description="Helical" evidence="7">
    <location>
        <begin position="532"/>
        <end position="551"/>
    </location>
</feature>
<feature type="transmembrane region" description="Helical" evidence="7">
    <location>
        <begin position="275"/>
        <end position="290"/>
    </location>
</feature>
<keyword evidence="10" id="KW-1185">Reference proteome</keyword>